<organism evidence="2 4">
    <name type="scientific">Iris pallida</name>
    <name type="common">Sweet iris</name>
    <dbReference type="NCBI Taxonomy" id="29817"/>
    <lineage>
        <taxon>Eukaryota</taxon>
        <taxon>Viridiplantae</taxon>
        <taxon>Streptophyta</taxon>
        <taxon>Embryophyta</taxon>
        <taxon>Tracheophyta</taxon>
        <taxon>Spermatophyta</taxon>
        <taxon>Magnoliopsida</taxon>
        <taxon>Liliopsida</taxon>
        <taxon>Asparagales</taxon>
        <taxon>Iridaceae</taxon>
        <taxon>Iridoideae</taxon>
        <taxon>Irideae</taxon>
        <taxon>Iris</taxon>
    </lineage>
</organism>
<gene>
    <name evidence="2" type="ORF">M6B38_205010</name>
    <name evidence="3" type="ORF">M6B38_205015</name>
</gene>
<keyword evidence="1" id="KW-0812">Transmembrane</keyword>
<dbReference type="AlphaFoldDB" id="A0AAX6E852"/>
<feature type="transmembrane region" description="Helical" evidence="1">
    <location>
        <begin position="58"/>
        <end position="77"/>
    </location>
</feature>
<sequence length="78" mass="9474">MGMMESIQRVKFFCCSRMFLKLQWSKKGISGLQCLWLGFDRRFRHFLEYSEKRFKVKLSFCMWYLFTVLLRVCLAIVG</sequence>
<proteinExistence type="predicted"/>
<reference evidence="2" key="1">
    <citation type="journal article" date="2023" name="GigaByte">
        <title>Genome assembly of the bearded iris, Iris pallida Lam.</title>
        <authorList>
            <person name="Bruccoleri R.E."/>
            <person name="Oakeley E.J."/>
            <person name="Faust A.M.E."/>
            <person name="Altorfer M."/>
            <person name="Dessus-Babus S."/>
            <person name="Burckhardt D."/>
            <person name="Oertli M."/>
            <person name="Naumann U."/>
            <person name="Petersen F."/>
            <person name="Wong J."/>
        </authorList>
    </citation>
    <scope>NUCLEOTIDE SEQUENCE</scope>
    <source>
        <strain evidence="2">GSM-AAB239-AS_SAM_17_03QT</strain>
    </source>
</reference>
<evidence type="ECO:0000313" key="3">
    <source>
        <dbReference type="EMBL" id="KAJ6800141.1"/>
    </source>
</evidence>
<dbReference type="EMBL" id="JANAVB010039212">
    <property type="protein sequence ID" value="KAJ6800140.1"/>
    <property type="molecule type" value="Genomic_DNA"/>
</dbReference>
<comment type="caution">
    <text evidence="2">The sequence shown here is derived from an EMBL/GenBank/DDBJ whole genome shotgun (WGS) entry which is preliminary data.</text>
</comment>
<keyword evidence="4" id="KW-1185">Reference proteome</keyword>
<evidence type="ECO:0000256" key="1">
    <source>
        <dbReference type="SAM" id="Phobius"/>
    </source>
</evidence>
<name>A0AAX6E852_IRIPA</name>
<protein>
    <submittedName>
        <fullName evidence="2">Uncharacterized protein</fullName>
    </submittedName>
</protein>
<keyword evidence="1" id="KW-0472">Membrane</keyword>
<dbReference type="EMBL" id="JANAVB010039212">
    <property type="protein sequence ID" value="KAJ6800141.1"/>
    <property type="molecule type" value="Genomic_DNA"/>
</dbReference>
<evidence type="ECO:0000313" key="2">
    <source>
        <dbReference type="EMBL" id="KAJ6800140.1"/>
    </source>
</evidence>
<reference evidence="2" key="2">
    <citation type="submission" date="2023-04" db="EMBL/GenBank/DDBJ databases">
        <authorList>
            <person name="Bruccoleri R.E."/>
            <person name="Oakeley E.J."/>
            <person name="Faust A.-M."/>
            <person name="Dessus-Babus S."/>
            <person name="Altorfer M."/>
            <person name="Burckhardt D."/>
            <person name="Oertli M."/>
            <person name="Naumann U."/>
            <person name="Petersen F."/>
            <person name="Wong J."/>
        </authorList>
    </citation>
    <scope>NUCLEOTIDE SEQUENCE</scope>
    <source>
        <strain evidence="2">GSM-AAB239-AS_SAM_17_03QT</strain>
        <tissue evidence="2">Leaf</tissue>
    </source>
</reference>
<keyword evidence="1" id="KW-1133">Transmembrane helix</keyword>
<accession>A0AAX6E852</accession>
<evidence type="ECO:0000313" key="4">
    <source>
        <dbReference type="Proteomes" id="UP001140949"/>
    </source>
</evidence>
<dbReference type="Proteomes" id="UP001140949">
    <property type="component" value="Unassembled WGS sequence"/>
</dbReference>